<name>A0A6C0JMV7_9ZZZZ</name>
<reference evidence="2" key="1">
    <citation type="journal article" date="2020" name="Nature">
        <title>Giant virus diversity and host interactions through global metagenomics.</title>
        <authorList>
            <person name="Schulz F."/>
            <person name="Roux S."/>
            <person name="Paez-Espino D."/>
            <person name="Jungbluth S."/>
            <person name="Walsh D.A."/>
            <person name="Denef V.J."/>
            <person name="McMahon K.D."/>
            <person name="Konstantinidis K.T."/>
            <person name="Eloe-Fadrosh E.A."/>
            <person name="Kyrpides N.C."/>
            <person name="Woyke T."/>
        </authorList>
    </citation>
    <scope>NUCLEOTIDE SEQUENCE</scope>
    <source>
        <strain evidence="2">GVMAG-M-3300027736-24</strain>
    </source>
</reference>
<dbReference type="AlphaFoldDB" id="A0A6C0JMV7"/>
<protein>
    <submittedName>
        <fullName evidence="2">Uncharacterized protein</fullName>
    </submittedName>
</protein>
<feature type="compositionally biased region" description="Low complexity" evidence="1">
    <location>
        <begin position="214"/>
        <end position="224"/>
    </location>
</feature>
<feature type="region of interest" description="Disordered" evidence="1">
    <location>
        <begin position="183"/>
        <end position="224"/>
    </location>
</feature>
<organism evidence="2">
    <name type="scientific">viral metagenome</name>
    <dbReference type="NCBI Taxonomy" id="1070528"/>
    <lineage>
        <taxon>unclassified sequences</taxon>
        <taxon>metagenomes</taxon>
        <taxon>organismal metagenomes</taxon>
    </lineage>
</organism>
<evidence type="ECO:0000313" key="2">
    <source>
        <dbReference type="EMBL" id="QHU05797.1"/>
    </source>
</evidence>
<sequence length="224" mass="25905">MAYTRKQRQRQKIKRVHLTDYKGGAKSTLDFRDKNNMGIVKKAIRQIKDIFEDIVIEIHNKNKPVGIAATIVRNINEMYIPAITLHNDDEMKDLVRKLTQAHSYLLNTSINLNLEHVNISSKLQKRIDDTKDLIKPKNVAFSLVNNPNTELDEHLNQNANRFFTEVNAAKNASAEIRRVELNRRESQTRAMINTNGRRRSTHKKSKSHSKSSRSKSSNRFSKSE</sequence>
<proteinExistence type="predicted"/>
<dbReference type="EMBL" id="MN740419">
    <property type="protein sequence ID" value="QHU05797.1"/>
    <property type="molecule type" value="Genomic_DNA"/>
</dbReference>
<accession>A0A6C0JMV7</accession>
<feature type="compositionally biased region" description="Basic residues" evidence="1">
    <location>
        <begin position="196"/>
        <end position="213"/>
    </location>
</feature>
<evidence type="ECO:0000256" key="1">
    <source>
        <dbReference type="SAM" id="MobiDB-lite"/>
    </source>
</evidence>